<keyword evidence="1" id="KW-0812">Transmembrane</keyword>
<dbReference type="EMBL" id="CP101717">
    <property type="protein sequence ID" value="WLD59160.1"/>
    <property type="molecule type" value="Genomic_DNA"/>
</dbReference>
<dbReference type="AlphaFoldDB" id="A0AB38YK02"/>
<dbReference type="InterPro" id="IPR007890">
    <property type="entry name" value="CHASE2"/>
</dbReference>
<protein>
    <submittedName>
        <fullName evidence="3">Adenylate/guanylate cyclase domain-containing protein</fullName>
    </submittedName>
</protein>
<feature type="transmembrane region" description="Helical" evidence="1">
    <location>
        <begin position="429"/>
        <end position="450"/>
    </location>
</feature>
<dbReference type="PROSITE" id="PS50125">
    <property type="entry name" value="GUANYLATE_CYCLASE_2"/>
    <property type="match status" value="1"/>
</dbReference>
<sequence length="777" mass="86963">MTLANDDPSAEPKPEKRWPERLRSLRATFVRGIKKWWGVGVSLMLTFFLVAEEARRNQPSYLPELIERLEYIYYDTRLKLLPKPKPSEDPPIIILDIDERSLAAEGRWPWSRLRLVDLNNGLLDAGVYTITYDVFFSEPERNLALEMAQVVARSDPDAAAMLAGFEEETDYDRLFAESVADANAVLGYVFYPGDDTRVGTLPPPVGVLSPEDAQALTAIRAGGYVGNLKILQDAAHSGGLINPLPDLDGVIRRVPLMQYYDGALYSSLALSSVYNYYVMGMEEAVYHIADGPGNRKVFEWVQIPADGTPHRVRTDYFGAVFVPYAGRQRTFTYVSATDVLNDTLTDEERRQLEGAIVLVGTSSIGLLDLRSTPLEPNYPGVEVHANVINGLLTNQIPYQLHNSYAYTALLMIVLGLLFSLWFRRFGPLTLLGTTAVCLVAVIAGNVYAWHVHYVNIPVANVLVLILVLGSFNMLEGFLRERASRQEVRSMFGQYVPSEYIDIMLNDPDSISFEGANKELTVLFSDIRSFTSISEQLSATQLKGLLNRYFTPITGIIFNRSGTIDKYVGDMVMAFWGAPLDDPQHAEHALEAAIDMINKTEELQSEFVADGLPAVEIGIGLNTGSMNVGDMGSEYRRSYTVLGDAVNLGSRLESLTKFYGVKILVGPDTYAQCPNYFFRFVDKIMVKGKEEPIECYEPLCRKGEQSDELQAEMDRYNAAYQQYLQRDWQAASDAFAALLTTSSPQRAKLYMVYLGRIADLRTQELPSDWDGAYRHTSK</sequence>
<dbReference type="Pfam" id="PF05226">
    <property type="entry name" value="CHASE2"/>
    <property type="match status" value="1"/>
</dbReference>
<keyword evidence="1" id="KW-1133">Transmembrane helix</keyword>
<feature type="transmembrane region" description="Helical" evidence="1">
    <location>
        <begin position="404"/>
        <end position="422"/>
    </location>
</feature>
<dbReference type="GO" id="GO:0035556">
    <property type="term" value="P:intracellular signal transduction"/>
    <property type="evidence" value="ECO:0007669"/>
    <property type="project" value="InterPro"/>
</dbReference>
<dbReference type="SUPFAM" id="SSF55073">
    <property type="entry name" value="Nucleotide cyclase"/>
    <property type="match status" value="1"/>
</dbReference>
<reference evidence="3" key="1">
    <citation type="submission" date="2022-07" db="EMBL/GenBank/DDBJ databases">
        <title>Complete genome sequence of Salinispirillum sp. LH10-3-1 capable of multiple carbohydrate inversion isolated from a soda lake.</title>
        <authorList>
            <person name="Liu J."/>
            <person name="Zhai Y."/>
            <person name="Zhang H."/>
            <person name="Yang H."/>
            <person name="Qu J."/>
            <person name="Li J."/>
        </authorList>
    </citation>
    <scope>NUCLEOTIDE SEQUENCE</scope>
    <source>
        <strain evidence="3">LH 10-3-1</strain>
    </source>
</reference>
<dbReference type="SMART" id="SM00044">
    <property type="entry name" value="CYCc"/>
    <property type="match status" value="1"/>
</dbReference>
<dbReference type="CDD" id="cd07302">
    <property type="entry name" value="CHD"/>
    <property type="match status" value="1"/>
</dbReference>
<dbReference type="InterPro" id="IPR050697">
    <property type="entry name" value="Adenylyl/Guanylyl_Cyclase_3/4"/>
</dbReference>
<dbReference type="GO" id="GO:0006171">
    <property type="term" value="P:cAMP biosynthetic process"/>
    <property type="evidence" value="ECO:0007669"/>
    <property type="project" value="TreeGrafter"/>
</dbReference>
<dbReference type="Pfam" id="PF00211">
    <property type="entry name" value="Guanylate_cyc"/>
    <property type="match status" value="1"/>
</dbReference>
<evidence type="ECO:0000256" key="1">
    <source>
        <dbReference type="SAM" id="Phobius"/>
    </source>
</evidence>
<feature type="transmembrane region" description="Helical" evidence="1">
    <location>
        <begin position="456"/>
        <end position="474"/>
    </location>
</feature>
<evidence type="ECO:0000313" key="3">
    <source>
        <dbReference type="EMBL" id="WLD59160.1"/>
    </source>
</evidence>
<gene>
    <name evidence="3" type="ORF">NFC81_05070</name>
</gene>
<proteinExistence type="predicted"/>
<keyword evidence="1" id="KW-0472">Membrane</keyword>
<name>A0AB38YK02_9GAMM</name>
<dbReference type="PANTHER" id="PTHR43081">
    <property type="entry name" value="ADENYLATE CYCLASE, TERMINAL-DIFFERENTIATION SPECIFIC-RELATED"/>
    <property type="match status" value="1"/>
</dbReference>
<dbReference type="PANTHER" id="PTHR43081:SF1">
    <property type="entry name" value="ADENYLATE CYCLASE, TERMINAL-DIFFERENTIATION SPECIFIC"/>
    <property type="match status" value="1"/>
</dbReference>
<dbReference type="InterPro" id="IPR029787">
    <property type="entry name" value="Nucleotide_cyclase"/>
</dbReference>
<dbReference type="InterPro" id="IPR001054">
    <property type="entry name" value="A/G_cyclase"/>
</dbReference>
<feature type="domain" description="Guanylate cyclase" evidence="2">
    <location>
        <begin position="520"/>
        <end position="652"/>
    </location>
</feature>
<organism evidence="3">
    <name type="scientific">Salinispirillum sp. LH 10-3-1</name>
    <dbReference type="NCBI Taxonomy" id="2952525"/>
    <lineage>
        <taxon>Bacteria</taxon>
        <taxon>Pseudomonadati</taxon>
        <taxon>Pseudomonadota</taxon>
        <taxon>Gammaproteobacteria</taxon>
        <taxon>Oceanospirillales</taxon>
        <taxon>Saccharospirillaceae</taxon>
        <taxon>Salinispirillum</taxon>
    </lineage>
</organism>
<accession>A0AB38YK02</accession>
<dbReference type="GO" id="GO:0004016">
    <property type="term" value="F:adenylate cyclase activity"/>
    <property type="evidence" value="ECO:0007669"/>
    <property type="project" value="UniProtKB-ARBA"/>
</dbReference>
<dbReference type="RefSeq" id="WP_304996449.1">
    <property type="nucleotide sequence ID" value="NZ_CP101717.1"/>
</dbReference>
<dbReference type="Gene3D" id="3.30.70.1230">
    <property type="entry name" value="Nucleotide cyclase"/>
    <property type="match status" value="1"/>
</dbReference>
<evidence type="ECO:0000259" key="2">
    <source>
        <dbReference type="PROSITE" id="PS50125"/>
    </source>
</evidence>
<dbReference type="SMART" id="SM01080">
    <property type="entry name" value="CHASE2"/>
    <property type="match status" value="1"/>
</dbReference>